<dbReference type="OrthoDB" id="10029320at2759"/>
<dbReference type="SUPFAM" id="SSF48264">
    <property type="entry name" value="Cytochrome P450"/>
    <property type="match status" value="1"/>
</dbReference>
<proteinExistence type="predicted"/>
<evidence type="ECO:0000313" key="4">
    <source>
        <dbReference type="Proteomes" id="UP000799779"/>
    </source>
</evidence>
<feature type="compositionally biased region" description="Polar residues" evidence="2">
    <location>
        <begin position="227"/>
        <end position="244"/>
    </location>
</feature>
<dbReference type="PANTHER" id="PTHR24305">
    <property type="entry name" value="CYTOCHROME P450"/>
    <property type="match status" value="1"/>
</dbReference>
<dbReference type="GO" id="GO:0004497">
    <property type="term" value="F:monooxygenase activity"/>
    <property type="evidence" value="ECO:0007669"/>
    <property type="project" value="InterPro"/>
</dbReference>
<dbReference type="InterPro" id="IPR050121">
    <property type="entry name" value="Cytochrome_P450_monoxygenase"/>
</dbReference>
<accession>A0A6A5WNR1</accession>
<keyword evidence="4" id="KW-1185">Reference proteome</keyword>
<dbReference type="PRINTS" id="PR00463">
    <property type="entry name" value="EP450I"/>
</dbReference>
<dbReference type="InterPro" id="IPR036396">
    <property type="entry name" value="Cyt_P450_sf"/>
</dbReference>
<evidence type="ECO:0000313" key="3">
    <source>
        <dbReference type="EMBL" id="KAF2003513.1"/>
    </source>
</evidence>
<dbReference type="PRINTS" id="PR00385">
    <property type="entry name" value="P450"/>
</dbReference>
<dbReference type="PANTHER" id="PTHR24305:SF222">
    <property type="entry name" value="CYTOCHROME P450 MONOOXYGENASE STCS"/>
    <property type="match status" value="1"/>
</dbReference>
<dbReference type="AlphaFoldDB" id="A0A6A5WNR1"/>
<keyword evidence="1" id="KW-0408">Iron</keyword>
<gene>
    <name evidence="3" type="ORF">P154DRAFT_520105</name>
</gene>
<dbReference type="GO" id="GO:0020037">
    <property type="term" value="F:heme binding"/>
    <property type="evidence" value="ECO:0007669"/>
    <property type="project" value="InterPro"/>
</dbReference>
<dbReference type="GO" id="GO:0016705">
    <property type="term" value="F:oxidoreductase activity, acting on paired donors, with incorporation or reduction of molecular oxygen"/>
    <property type="evidence" value="ECO:0007669"/>
    <property type="project" value="InterPro"/>
</dbReference>
<feature type="region of interest" description="Disordered" evidence="2">
    <location>
        <begin position="223"/>
        <end position="246"/>
    </location>
</feature>
<dbReference type="GO" id="GO:0005506">
    <property type="term" value="F:iron ion binding"/>
    <property type="evidence" value="ECO:0007669"/>
    <property type="project" value="InterPro"/>
</dbReference>
<dbReference type="InterPro" id="IPR002401">
    <property type="entry name" value="Cyt_P450_E_grp-I"/>
</dbReference>
<evidence type="ECO:0000256" key="1">
    <source>
        <dbReference type="PIRSR" id="PIRSR602401-1"/>
    </source>
</evidence>
<reference evidence="3" key="1">
    <citation type="journal article" date="2020" name="Stud. Mycol.">
        <title>101 Dothideomycetes genomes: a test case for predicting lifestyles and emergence of pathogens.</title>
        <authorList>
            <person name="Haridas S."/>
            <person name="Albert R."/>
            <person name="Binder M."/>
            <person name="Bloem J."/>
            <person name="Labutti K."/>
            <person name="Salamov A."/>
            <person name="Andreopoulos B."/>
            <person name="Baker S."/>
            <person name="Barry K."/>
            <person name="Bills G."/>
            <person name="Bluhm B."/>
            <person name="Cannon C."/>
            <person name="Castanera R."/>
            <person name="Culley D."/>
            <person name="Daum C."/>
            <person name="Ezra D."/>
            <person name="Gonzalez J."/>
            <person name="Henrissat B."/>
            <person name="Kuo A."/>
            <person name="Liang C."/>
            <person name="Lipzen A."/>
            <person name="Lutzoni F."/>
            <person name="Magnuson J."/>
            <person name="Mondo S."/>
            <person name="Nolan M."/>
            <person name="Ohm R."/>
            <person name="Pangilinan J."/>
            <person name="Park H.-J."/>
            <person name="Ramirez L."/>
            <person name="Alfaro M."/>
            <person name="Sun H."/>
            <person name="Tritt A."/>
            <person name="Yoshinaga Y."/>
            <person name="Zwiers L.-H."/>
            <person name="Turgeon B."/>
            <person name="Goodwin S."/>
            <person name="Spatafora J."/>
            <person name="Crous P."/>
            <person name="Grigoriev I."/>
        </authorList>
    </citation>
    <scope>NUCLEOTIDE SEQUENCE</scope>
    <source>
        <strain evidence="3">CBS 123094</strain>
    </source>
</reference>
<dbReference type="EMBL" id="ML977572">
    <property type="protein sequence ID" value="KAF2003513.1"/>
    <property type="molecule type" value="Genomic_DNA"/>
</dbReference>
<protein>
    <submittedName>
        <fullName evidence="3">Cytochrome P450</fullName>
    </submittedName>
</protein>
<feature type="binding site" description="axial binding residue" evidence="1">
    <location>
        <position position="265"/>
    </location>
    <ligand>
        <name>heme</name>
        <dbReference type="ChEBI" id="CHEBI:30413"/>
    </ligand>
    <ligandPart>
        <name>Fe</name>
        <dbReference type="ChEBI" id="CHEBI:18248"/>
    </ligandPart>
</feature>
<organism evidence="3 4">
    <name type="scientific">Amniculicola lignicola CBS 123094</name>
    <dbReference type="NCBI Taxonomy" id="1392246"/>
    <lineage>
        <taxon>Eukaryota</taxon>
        <taxon>Fungi</taxon>
        <taxon>Dikarya</taxon>
        <taxon>Ascomycota</taxon>
        <taxon>Pezizomycotina</taxon>
        <taxon>Dothideomycetes</taxon>
        <taxon>Pleosporomycetidae</taxon>
        <taxon>Pleosporales</taxon>
        <taxon>Amniculicolaceae</taxon>
        <taxon>Amniculicola</taxon>
    </lineage>
</organism>
<sequence length="321" mass="36314">MVRIYRNLNRTFHDTGRIWLWLNIPVRIKRVIYSYQLDLAIKKCIREKFVEIKAAQKTETKQTKDRSILSLALQDTDILDDHTLQVTADQVKSFLFAGHDTTSILLQRLFYAFSLHPKVLATLRAELDTVFGDSDPQHVFLAHPDETLRKLTYTSACIKEALRLWPPAATARMAPPGTGFKVRTANGDEICLDGTILYSCHYLIQRDPAVYGETANEFIPERWIGDSDTSSRTQTDGQAQTETETSADKIPVSAWRAFERGPRSCIGQELANLEARVILACVMGRFDFEKVGVGEVEVDEEGRPVVDAKGVYKTRSELFNV</sequence>
<name>A0A6A5WNR1_9PLEO</name>
<comment type="cofactor">
    <cofactor evidence="1">
        <name>heme</name>
        <dbReference type="ChEBI" id="CHEBI:30413"/>
    </cofactor>
</comment>
<dbReference type="InterPro" id="IPR001128">
    <property type="entry name" value="Cyt_P450"/>
</dbReference>
<keyword evidence="1" id="KW-0479">Metal-binding</keyword>
<keyword evidence="1" id="KW-0349">Heme</keyword>
<evidence type="ECO:0000256" key="2">
    <source>
        <dbReference type="SAM" id="MobiDB-lite"/>
    </source>
</evidence>
<dbReference type="Pfam" id="PF00067">
    <property type="entry name" value="p450"/>
    <property type="match status" value="1"/>
</dbReference>
<dbReference type="Proteomes" id="UP000799779">
    <property type="component" value="Unassembled WGS sequence"/>
</dbReference>
<dbReference type="Gene3D" id="1.10.630.10">
    <property type="entry name" value="Cytochrome P450"/>
    <property type="match status" value="1"/>
</dbReference>